<comment type="catalytic activity">
    <reaction evidence="2">
        <text>DNA(n) + a 2'-deoxyribonucleoside 5'-triphosphate = DNA(n+1) + diphosphate</text>
        <dbReference type="Rhea" id="RHEA:22508"/>
        <dbReference type="Rhea" id="RHEA-COMP:17339"/>
        <dbReference type="Rhea" id="RHEA-COMP:17340"/>
        <dbReference type="ChEBI" id="CHEBI:33019"/>
        <dbReference type="ChEBI" id="CHEBI:61560"/>
        <dbReference type="ChEBI" id="CHEBI:173112"/>
        <dbReference type="EC" id="2.7.7.7"/>
    </reaction>
</comment>
<dbReference type="GO" id="GO:0006281">
    <property type="term" value="P:DNA repair"/>
    <property type="evidence" value="ECO:0007669"/>
    <property type="project" value="UniProtKB-UniRule"/>
</dbReference>
<keyword evidence="2" id="KW-0238">DNA-binding</keyword>
<organism evidence="5 6">
    <name type="scientific">Halobaculum lipolyticum</name>
    <dbReference type="NCBI Taxonomy" id="3032001"/>
    <lineage>
        <taxon>Archaea</taxon>
        <taxon>Methanobacteriati</taxon>
        <taxon>Methanobacteriota</taxon>
        <taxon>Stenosarchaea group</taxon>
        <taxon>Halobacteria</taxon>
        <taxon>Halobacteriales</taxon>
        <taxon>Haloferacaceae</taxon>
        <taxon>Halobaculum</taxon>
    </lineage>
</organism>
<dbReference type="InterPro" id="IPR043502">
    <property type="entry name" value="DNA/RNA_pol_sf"/>
</dbReference>
<comment type="cofactor">
    <cofactor evidence="2">
        <name>Mg(2+)</name>
        <dbReference type="ChEBI" id="CHEBI:18420"/>
    </cofactor>
    <text evidence="2">Binds 2 magnesium ions per subunit.</text>
</comment>
<dbReference type="Gene3D" id="3.40.1170.60">
    <property type="match status" value="1"/>
</dbReference>
<dbReference type="PANTHER" id="PTHR11076">
    <property type="entry name" value="DNA REPAIR POLYMERASE UMUC / TRANSFERASE FAMILY MEMBER"/>
    <property type="match status" value="1"/>
</dbReference>
<comment type="similarity">
    <text evidence="1 2">Belongs to the DNA polymerase type-Y family.</text>
</comment>
<dbReference type="GO" id="GO:0005737">
    <property type="term" value="C:cytoplasm"/>
    <property type="evidence" value="ECO:0007669"/>
    <property type="project" value="UniProtKB-SubCell"/>
</dbReference>
<keyword evidence="2" id="KW-0239">DNA-directed DNA polymerase</keyword>
<feature type="active site" evidence="2">
    <location>
        <position position="138"/>
    </location>
</feature>
<evidence type="ECO:0000256" key="2">
    <source>
        <dbReference type="HAMAP-Rule" id="MF_01113"/>
    </source>
</evidence>
<dbReference type="HAMAP" id="MF_01113">
    <property type="entry name" value="DNApol_IV"/>
    <property type="match status" value="1"/>
</dbReference>
<comment type="subunit">
    <text evidence="2">Monomer.</text>
</comment>
<evidence type="ECO:0000259" key="4">
    <source>
        <dbReference type="PROSITE" id="PS50173"/>
    </source>
</evidence>
<keyword evidence="2" id="KW-0963">Cytoplasm</keyword>
<dbReference type="EC" id="2.7.7.7" evidence="2"/>
<dbReference type="GeneID" id="81125898"/>
<comment type="caution">
    <text evidence="5">The sequence shown here is derived from an EMBL/GenBank/DDBJ whole genome shotgun (WGS) entry which is preliminary data.</text>
</comment>
<dbReference type="PANTHER" id="PTHR11076:SF33">
    <property type="entry name" value="DNA POLYMERASE KAPPA"/>
    <property type="match status" value="1"/>
</dbReference>
<comment type="function">
    <text evidence="2">Poorly processive, error-prone DNA polymerase involved in untargeted mutagenesis. Copies undamaged DNA at stalled replication forks, which arise in vivo from mismatched or misaligned primer ends. These misaligned primers can be extended by PolIV. Exhibits no 3'-5' exonuclease (proofreading) activity. May be involved in translesional synthesis.</text>
</comment>
<sequence length="465" mass="49659">MEETLPGAPTADRGERVILHVDMDCFYASCERLKEPALAGEAVVVGMGYEPGDDIGAVATASYEAREYGVESAQPISRALERLPRVADADAADPDAPDPADSGHYRPVDMAFYKEVASEVKAVLHDVADTVREVSIDEAYLDVTDRTSWETAGGGEGGRTLAEGFARHVRERIEREAGVPASVGVAPNMATAKVASDHDKPEGLTVVPPGTVADFLAPLPVSDIHGVGPVTASDLADMGIDTAGDLASADPADLQARFGSRGREFHDRATGRDDREVTPTGRPKSLSRESAGRTADAEAQREKVRALAADVAERARSREAMYRTIGVKVVRPPYDVNTRAESLSGPVDDPELVEAVALDLLEEFEGEAVRKLGVRVSNLSFAAEEQATLVGYEDAADDADAADATERDGRSDAADDDDAEEAPVSRRTVSGDATLDEWADEGDADATRERRSRRRRGQVDLGEFE</sequence>
<dbReference type="InterPro" id="IPR043128">
    <property type="entry name" value="Rev_trsase/Diguanyl_cyclase"/>
</dbReference>
<dbReference type="CDD" id="cd03586">
    <property type="entry name" value="PolY_Pol_IV_kappa"/>
    <property type="match status" value="1"/>
</dbReference>
<keyword evidence="2" id="KW-0234">DNA repair</keyword>
<dbReference type="InterPro" id="IPR017961">
    <property type="entry name" value="DNA_pol_Y-fam_little_finger"/>
</dbReference>
<dbReference type="RefSeq" id="WP_284031035.1">
    <property type="nucleotide sequence ID" value="NZ_CP126154.1"/>
</dbReference>
<dbReference type="Gene3D" id="3.30.70.270">
    <property type="match status" value="3"/>
</dbReference>
<evidence type="ECO:0000313" key="6">
    <source>
        <dbReference type="Proteomes" id="UP001596461"/>
    </source>
</evidence>
<feature type="compositionally biased region" description="Acidic residues" evidence="3">
    <location>
        <begin position="434"/>
        <end position="444"/>
    </location>
</feature>
<feature type="site" description="Substrate discrimination" evidence="2">
    <location>
        <position position="27"/>
    </location>
</feature>
<feature type="compositionally biased region" description="Basic and acidic residues" evidence="3">
    <location>
        <begin position="404"/>
        <end position="413"/>
    </location>
</feature>
<dbReference type="InterPro" id="IPR050116">
    <property type="entry name" value="DNA_polymerase-Y"/>
</dbReference>
<feature type="compositionally biased region" description="Acidic residues" evidence="3">
    <location>
        <begin position="394"/>
        <end position="403"/>
    </location>
</feature>
<dbReference type="InterPro" id="IPR036775">
    <property type="entry name" value="DNA_pol_Y-fam_lit_finger_sf"/>
</dbReference>
<dbReference type="InterPro" id="IPR022880">
    <property type="entry name" value="DNApol_IV"/>
</dbReference>
<feature type="compositionally biased region" description="Basic and acidic residues" evidence="3">
    <location>
        <begin position="286"/>
        <end position="300"/>
    </location>
</feature>
<feature type="domain" description="UmuC" evidence="4">
    <location>
        <begin position="18"/>
        <end position="228"/>
    </location>
</feature>
<proteinExistence type="inferred from homology"/>
<protein>
    <recommendedName>
        <fullName evidence="2">DNA polymerase IV</fullName>
        <shortName evidence="2">Pol IV</shortName>
        <ecNumber evidence="2">2.7.7.7</ecNumber>
    </recommendedName>
</protein>
<evidence type="ECO:0000256" key="3">
    <source>
        <dbReference type="SAM" id="MobiDB-lite"/>
    </source>
</evidence>
<keyword evidence="2" id="KW-0227">DNA damage</keyword>
<feature type="binding site" evidence="2">
    <location>
        <position position="22"/>
    </location>
    <ligand>
        <name>Mg(2+)</name>
        <dbReference type="ChEBI" id="CHEBI:18420"/>
    </ligand>
</feature>
<feature type="compositionally biased region" description="Basic and acidic residues" evidence="3">
    <location>
        <begin position="261"/>
        <end position="277"/>
    </location>
</feature>
<reference evidence="5 6" key="1">
    <citation type="journal article" date="2019" name="Int. J. Syst. Evol. Microbiol.">
        <title>The Global Catalogue of Microorganisms (GCM) 10K type strain sequencing project: providing services to taxonomists for standard genome sequencing and annotation.</title>
        <authorList>
            <consortium name="The Broad Institute Genomics Platform"/>
            <consortium name="The Broad Institute Genome Sequencing Center for Infectious Disease"/>
            <person name="Wu L."/>
            <person name="Ma J."/>
        </authorList>
    </citation>
    <scope>NUCLEOTIDE SEQUENCE [LARGE SCALE GENOMIC DNA]</scope>
    <source>
        <strain evidence="5 6">DT31</strain>
    </source>
</reference>
<dbReference type="PROSITE" id="PS50173">
    <property type="entry name" value="UMUC"/>
    <property type="match status" value="1"/>
</dbReference>
<dbReference type="Pfam" id="PF11799">
    <property type="entry name" value="IMS_C"/>
    <property type="match status" value="1"/>
</dbReference>
<dbReference type="Gene3D" id="3.30.1490.100">
    <property type="entry name" value="DNA polymerase, Y-family, little finger domain"/>
    <property type="match status" value="1"/>
</dbReference>
<dbReference type="EMBL" id="JBHTAH010000003">
    <property type="protein sequence ID" value="MFC7068856.1"/>
    <property type="molecule type" value="Genomic_DNA"/>
</dbReference>
<gene>
    <name evidence="5" type="primary">dinB</name>
    <name evidence="2" type="synonym">dbh</name>
    <name evidence="5" type="ORF">ACFQL9_04305</name>
</gene>
<dbReference type="NCBIfam" id="NF002677">
    <property type="entry name" value="PRK02406.1"/>
    <property type="match status" value="1"/>
</dbReference>
<keyword evidence="2 5" id="KW-0548">Nucleotidyltransferase</keyword>
<keyword evidence="2" id="KW-0515">Mutator protein</keyword>
<keyword evidence="2" id="KW-0460">Magnesium</keyword>
<dbReference type="GO" id="GO:0000287">
    <property type="term" value="F:magnesium ion binding"/>
    <property type="evidence" value="ECO:0007669"/>
    <property type="project" value="UniProtKB-UniRule"/>
</dbReference>
<dbReference type="GO" id="GO:0003887">
    <property type="term" value="F:DNA-directed DNA polymerase activity"/>
    <property type="evidence" value="ECO:0007669"/>
    <property type="project" value="UniProtKB-UniRule"/>
</dbReference>
<comment type="subcellular location">
    <subcellularLocation>
        <location evidence="2">Cytoplasm</location>
    </subcellularLocation>
</comment>
<dbReference type="SUPFAM" id="SSF100879">
    <property type="entry name" value="Lesion bypass DNA polymerase (Y-family), little finger domain"/>
    <property type="match status" value="1"/>
</dbReference>
<dbReference type="GO" id="GO:0003677">
    <property type="term" value="F:DNA binding"/>
    <property type="evidence" value="ECO:0007669"/>
    <property type="project" value="UniProtKB-UniRule"/>
</dbReference>
<keyword evidence="2 5" id="KW-0808">Transferase</keyword>
<dbReference type="Gene3D" id="1.10.150.20">
    <property type="entry name" value="5' to 3' exonuclease, C-terminal subdomain"/>
    <property type="match status" value="1"/>
</dbReference>
<dbReference type="Pfam" id="PF00817">
    <property type="entry name" value="IMS"/>
    <property type="match status" value="1"/>
</dbReference>
<keyword evidence="2" id="KW-0235">DNA replication</keyword>
<dbReference type="InterPro" id="IPR001126">
    <property type="entry name" value="UmuC"/>
</dbReference>
<evidence type="ECO:0000256" key="1">
    <source>
        <dbReference type="ARBA" id="ARBA00010945"/>
    </source>
</evidence>
<keyword evidence="6" id="KW-1185">Reference proteome</keyword>
<name>A0ABD5W696_9EURY</name>
<dbReference type="SUPFAM" id="SSF56672">
    <property type="entry name" value="DNA/RNA polymerases"/>
    <property type="match status" value="1"/>
</dbReference>
<evidence type="ECO:0000313" key="5">
    <source>
        <dbReference type="EMBL" id="MFC7068856.1"/>
    </source>
</evidence>
<feature type="region of interest" description="Disordered" evidence="3">
    <location>
        <begin position="390"/>
        <end position="465"/>
    </location>
</feature>
<dbReference type="AlphaFoldDB" id="A0ABD5W696"/>
<dbReference type="Proteomes" id="UP001596461">
    <property type="component" value="Unassembled WGS sequence"/>
</dbReference>
<dbReference type="GO" id="GO:0006261">
    <property type="term" value="P:DNA-templated DNA replication"/>
    <property type="evidence" value="ECO:0007669"/>
    <property type="project" value="UniProtKB-UniRule"/>
</dbReference>
<accession>A0ABD5W696</accession>
<keyword evidence="2" id="KW-0479">Metal-binding</keyword>
<dbReference type="InterPro" id="IPR024728">
    <property type="entry name" value="PolY_HhH_motif"/>
</dbReference>
<feature type="region of interest" description="Disordered" evidence="3">
    <location>
        <begin position="258"/>
        <end position="300"/>
    </location>
</feature>
<feature type="binding site" evidence="2">
    <location>
        <position position="137"/>
    </location>
    <ligand>
        <name>Mg(2+)</name>
        <dbReference type="ChEBI" id="CHEBI:18420"/>
    </ligand>
</feature>
<dbReference type="Pfam" id="PF11798">
    <property type="entry name" value="IMS_HHH"/>
    <property type="match status" value="1"/>
</dbReference>